<comment type="caution">
    <text evidence="4">The sequence shown here is derived from an EMBL/GenBank/DDBJ whole genome shotgun (WGS) entry which is preliminary data.</text>
</comment>
<accession>A0A831WQW8</accession>
<dbReference type="AlphaFoldDB" id="A0A831WQW8"/>
<dbReference type="Pfam" id="PF08681">
    <property type="entry name" value="TacA1"/>
    <property type="match status" value="1"/>
</dbReference>
<dbReference type="GO" id="GO:0006355">
    <property type="term" value="P:regulation of DNA-templated transcription"/>
    <property type="evidence" value="ECO:0007669"/>
    <property type="project" value="InterPro"/>
</dbReference>
<dbReference type="EMBL" id="DSBW01000024">
    <property type="protein sequence ID" value="HED30295.1"/>
    <property type="molecule type" value="Genomic_DNA"/>
</dbReference>
<dbReference type="PANTHER" id="PTHR35401:SF2">
    <property type="entry name" value="ABC-TYPE TRANSPORT SYSTEM"/>
    <property type="match status" value="1"/>
</dbReference>
<dbReference type="SUPFAM" id="SSF47598">
    <property type="entry name" value="Ribbon-helix-helix"/>
    <property type="match status" value="1"/>
</dbReference>
<feature type="region of interest" description="Disordered" evidence="3">
    <location>
        <begin position="71"/>
        <end position="92"/>
    </location>
</feature>
<evidence type="ECO:0000313" key="4">
    <source>
        <dbReference type="EMBL" id="HED30295.1"/>
    </source>
</evidence>
<name>A0A831WQW8_PROAE</name>
<dbReference type="Proteomes" id="UP000886335">
    <property type="component" value="Unassembled WGS sequence"/>
</dbReference>
<dbReference type="InterPro" id="IPR010985">
    <property type="entry name" value="Ribbon_hlx_hlx"/>
</dbReference>
<reference evidence="4" key="1">
    <citation type="journal article" date="2020" name="mSystems">
        <title>Genome- and Community-Level Interaction Insights into Carbon Utilization and Element Cycling Functions of Hydrothermarchaeota in Hydrothermal Sediment.</title>
        <authorList>
            <person name="Zhou Z."/>
            <person name="Liu Y."/>
            <person name="Xu W."/>
            <person name="Pan J."/>
            <person name="Luo Z.H."/>
            <person name="Li M."/>
        </authorList>
    </citation>
    <scope>NUCLEOTIDE SEQUENCE [LARGE SCALE GENOMIC DNA]</scope>
    <source>
        <strain evidence="4">SpSt-1181</strain>
    </source>
</reference>
<gene>
    <name evidence="4" type="ORF">ENN50_01115</name>
</gene>
<keyword evidence="1" id="KW-1277">Toxin-antitoxin system</keyword>
<evidence type="ECO:0000256" key="3">
    <source>
        <dbReference type="SAM" id="MobiDB-lite"/>
    </source>
</evidence>
<protein>
    <submittedName>
        <fullName evidence="4">DUF1778 domain-containing protein</fullName>
    </submittedName>
</protein>
<dbReference type="PANTHER" id="PTHR35401">
    <property type="entry name" value="COPG FAMILY HELIX-TURN-HELIX PROTEIN-RELATED-RELATED"/>
    <property type="match status" value="1"/>
</dbReference>
<dbReference type="InterPro" id="IPR014795">
    <property type="entry name" value="TacA_1-like"/>
</dbReference>
<proteinExistence type="inferred from homology"/>
<organism evidence="4">
    <name type="scientific">Prosthecochloris aestuarii</name>
    <dbReference type="NCBI Taxonomy" id="1102"/>
    <lineage>
        <taxon>Bacteria</taxon>
        <taxon>Pseudomonadati</taxon>
        <taxon>Chlorobiota</taxon>
        <taxon>Chlorobiia</taxon>
        <taxon>Chlorobiales</taxon>
        <taxon>Chlorobiaceae</taxon>
        <taxon>Prosthecochloris</taxon>
    </lineage>
</organism>
<evidence type="ECO:0000256" key="1">
    <source>
        <dbReference type="ARBA" id="ARBA00022649"/>
    </source>
</evidence>
<dbReference type="Gene3D" id="1.20.5.780">
    <property type="entry name" value="Single helix bin"/>
    <property type="match status" value="1"/>
</dbReference>
<comment type="similarity">
    <text evidence="2">Belongs to the TacA antitoxin family.</text>
</comment>
<evidence type="ECO:0000256" key="2">
    <source>
        <dbReference type="ARBA" id="ARBA00049988"/>
    </source>
</evidence>
<sequence>MPRTPVKSHQRLSIRIDASQKELLMRAASIQSTDLTDFVTRSSVSAAHAIIEQHERLILTEQETTYLLNLLEDPPTPNEKLKAAASSLPSRP</sequence>